<keyword evidence="3" id="KW-1185">Reference proteome</keyword>
<dbReference type="PROSITE" id="PS51257">
    <property type="entry name" value="PROKAR_LIPOPROTEIN"/>
    <property type="match status" value="1"/>
</dbReference>
<dbReference type="EMBL" id="JARVKM010000002">
    <property type="protein sequence ID" value="KAK9782868.1"/>
    <property type="molecule type" value="Genomic_DNA"/>
</dbReference>
<name>A0ABR2Y827_9PEZI</name>
<organism evidence="2 3">
    <name type="scientific">Seiridium cardinale</name>
    <dbReference type="NCBI Taxonomy" id="138064"/>
    <lineage>
        <taxon>Eukaryota</taxon>
        <taxon>Fungi</taxon>
        <taxon>Dikarya</taxon>
        <taxon>Ascomycota</taxon>
        <taxon>Pezizomycotina</taxon>
        <taxon>Sordariomycetes</taxon>
        <taxon>Xylariomycetidae</taxon>
        <taxon>Amphisphaeriales</taxon>
        <taxon>Sporocadaceae</taxon>
        <taxon>Seiridium</taxon>
    </lineage>
</organism>
<gene>
    <name evidence="2" type="ORF">SCAR479_01211</name>
</gene>
<proteinExistence type="predicted"/>
<dbReference type="Proteomes" id="UP001465668">
    <property type="component" value="Unassembled WGS sequence"/>
</dbReference>
<comment type="caution">
    <text evidence="2">The sequence shown here is derived from an EMBL/GenBank/DDBJ whole genome shotgun (WGS) entry which is preliminary data.</text>
</comment>
<protein>
    <submittedName>
        <fullName evidence="2">Secreted protein</fullName>
    </submittedName>
</protein>
<feature type="compositionally biased region" description="Polar residues" evidence="1">
    <location>
        <begin position="81"/>
        <end position="90"/>
    </location>
</feature>
<accession>A0ABR2Y827</accession>
<reference evidence="2 3" key="1">
    <citation type="submission" date="2024-02" db="EMBL/GenBank/DDBJ databases">
        <title>First draft genome assembly of two strains of Seiridium cardinale.</title>
        <authorList>
            <person name="Emiliani G."/>
            <person name="Scali E."/>
        </authorList>
    </citation>
    <scope>NUCLEOTIDE SEQUENCE [LARGE SCALE GENOMIC DNA]</scope>
    <source>
        <strain evidence="2 3">BM-138-000479</strain>
    </source>
</reference>
<evidence type="ECO:0000313" key="2">
    <source>
        <dbReference type="EMBL" id="KAK9782868.1"/>
    </source>
</evidence>
<sequence length="109" mass="12028">MAQRGNLTPRTVMAPMAAFTMACLLFTNMSVSFNETLDIHLMTITAGEKRCALMDEIRGSCWINFSMKGTSPRLEEEGLKSNGSAIQSPPYTKLSPNRGKQAVFRGHND</sequence>
<evidence type="ECO:0000256" key="1">
    <source>
        <dbReference type="SAM" id="MobiDB-lite"/>
    </source>
</evidence>
<feature type="region of interest" description="Disordered" evidence="1">
    <location>
        <begin position="73"/>
        <end position="109"/>
    </location>
</feature>
<evidence type="ECO:0000313" key="3">
    <source>
        <dbReference type="Proteomes" id="UP001465668"/>
    </source>
</evidence>